<keyword evidence="2" id="KW-1185">Reference proteome</keyword>
<organism evidence="1 2">
    <name type="scientific">Entomophthora muscae</name>
    <dbReference type="NCBI Taxonomy" id="34485"/>
    <lineage>
        <taxon>Eukaryota</taxon>
        <taxon>Fungi</taxon>
        <taxon>Fungi incertae sedis</taxon>
        <taxon>Zoopagomycota</taxon>
        <taxon>Entomophthoromycotina</taxon>
        <taxon>Entomophthoromycetes</taxon>
        <taxon>Entomophthorales</taxon>
        <taxon>Entomophthoraceae</taxon>
        <taxon>Entomophthora</taxon>
    </lineage>
</organism>
<gene>
    <name evidence="1" type="ORF">DSO57_1021087</name>
</gene>
<comment type="caution">
    <text evidence="1">The sequence shown here is derived from an EMBL/GenBank/DDBJ whole genome shotgun (WGS) entry which is preliminary data.</text>
</comment>
<reference evidence="1" key="1">
    <citation type="submission" date="2022-04" db="EMBL/GenBank/DDBJ databases">
        <title>Genome of the entomopathogenic fungus Entomophthora muscae.</title>
        <authorList>
            <person name="Elya C."/>
            <person name="Lovett B.R."/>
            <person name="Lee E."/>
            <person name="Macias A.M."/>
            <person name="Hajek A.E."/>
            <person name="De Bivort B.L."/>
            <person name="Kasson M.T."/>
            <person name="De Fine Licht H.H."/>
            <person name="Stajich J.E."/>
        </authorList>
    </citation>
    <scope>NUCLEOTIDE SEQUENCE</scope>
    <source>
        <strain evidence="1">Berkeley</strain>
    </source>
</reference>
<dbReference type="Proteomes" id="UP001165960">
    <property type="component" value="Unassembled WGS sequence"/>
</dbReference>
<evidence type="ECO:0000313" key="1">
    <source>
        <dbReference type="EMBL" id="KAJ9073014.1"/>
    </source>
</evidence>
<proteinExistence type="predicted"/>
<name>A0ACC2TEA0_9FUNG</name>
<protein>
    <submittedName>
        <fullName evidence="1">Uncharacterized protein</fullName>
    </submittedName>
</protein>
<evidence type="ECO:0000313" key="2">
    <source>
        <dbReference type="Proteomes" id="UP001165960"/>
    </source>
</evidence>
<accession>A0ACC2TEA0</accession>
<dbReference type="EMBL" id="QTSX02002941">
    <property type="protein sequence ID" value="KAJ9073014.1"/>
    <property type="molecule type" value="Genomic_DNA"/>
</dbReference>
<sequence length="54" mass="5954">MTTVDIIIVNMGAVALLPMEPKYVVPEEELSLPEYAPRRTPWLLGGILLMGLDS</sequence>